<dbReference type="SUPFAM" id="SSF47781">
    <property type="entry name" value="RuvA domain 2-like"/>
    <property type="match status" value="1"/>
</dbReference>
<dbReference type="PROSITE" id="PS50165">
    <property type="entry name" value="UVRC"/>
    <property type="match status" value="1"/>
</dbReference>
<dbReference type="InterPro" id="IPR050066">
    <property type="entry name" value="UvrABC_protein_C"/>
</dbReference>
<organism evidence="2">
    <name type="scientific">marine sediment metagenome</name>
    <dbReference type="NCBI Taxonomy" id="412755"/>
    <lineage>
        <taxon>unclassified sequences</taxon>
        <taxon>metagenomes</taxon>
        <taxon>ecological metagenomes</taxon>
    </lineage>
</organism>
<dbReference type="GO" id="GO:0009381">
    <property type="term" value="F:excinuclease ABC activity"/>
    <property type="evidence" value="ECO:0007669"/>
    <property type="project" value="InterPro"/>
</dbReference>
<feature type="domain" description="UvrC family homology region profile" evidence="1">
    <location>
        <begin position="8"/>
        <end position="102"/>
    </location>
</feature>
<dbReference type="GO" id="GO:0006974">
    <property type="term" value="P:DNA damage response"/>
    <property type="evidence" value="ECO:0007669"/>
    <property type="project" value="TreeGrafter"/>
</dbReference>
<dbReference type="GO" id="GO:0009380">
    <property type="term" value="C:excinuclease repair complex"/>
    <property type="evidence" value="ECO:0007669"/>
    <property type="project" value="TreeGrafter"/>
</dbReference>
<dbReference type="EMBL" id="BARW01018748">
    <property type="protein sequence ID" value="GAJ01797.1"/>
    <property type="molecule type" value="Genomic_DNA"/>
</dbReference>
<dbReference type="AlphaFoldDB" id="X1UDY8"/>
<dbReference type="InterPro" id="IPR010994">
    <property type="entry name" value="RuvA_2-like"/>
</dbReference>
<protein>
    <recommendedName>
        <fullName evidence="1">UvrC family homology region profile domain-containing protein</fullName>
    </recommendedName>
</protein>
<dbReference type="Gene3D" id="3.30.420.340">
    <property type="entry name" value="UvrC, RNAse H endonuclease domain"/>
    <property type="match status" value="1"/>
</dbReference>
<evidence type="ECO:0000313" key="2">
    <source>
        <dbReference type="EMBL" id="GAJ01797.1"/>
    </source>
</evidence>
<accession>X1UDY8</accession>
<dbReference type="InterPro" id="IPR038476">
    <property type="entry name" value="UvrC_RNase_H_dom_sf"/>
</dbReference>
<dbReference type="PANTHER" id="PTHR30562:SF1">
    <property type="entry name" value="UVRABC SYSTEM PROTEIN C"/>
    <property type="match status" value="1"/>
</dbReference>
<dbReference type="PANTHER" id="PTHR30562">
    <property type="entry name" value="UVRC/OXIDOREDUCTASE"/>
    <property type="match status" value="1"/>
</dbReference>
<comment type="caution">
    <text evidence="2">The sequence shown here is derived from an EMBL/GenBank/DDBJ whole genome shotgun (WGS) entry which is preliminary data.</text>
</comment>
<name>X1UDY8_9ZZZZ</name>
<sequence length="229" mass="26162">MENIRKDLNLKELPVHIECFDNSNLQGSHPVAACIVFRDAKPSARDYRHYNIKSVKGPNDFASMEEVIFRRYKKLLDEQKSLPQLVIIDGGKGQLSSSLKSFEKLNLRGKIAIIGIAKKLEEIYFPGDSVPVYLDKGSETLKTIQYIRNETHRFGIGFHRQKRSKSFTTSELNNLKGIGPQTTRTLLSHYNSIKKVKKTQLADLERVVGKSKAEIIYRYFHKNQPGLTP</sequence>
<reference evidence="2" key="1">
    <citation type="journal article" date="2014" name="Front. Microbiol.">
        <title>High frequency of phylogenetically diverse reductive dehalogenase-homologous genes in deep subseafloor sedimentary metagenomes.</title>
        <authorList>
            <person name="Kawai M."/>
            <person name="Futagami T."/>
            <person name="Toyoda A."/>
            <person name="Takaki Y."/>
            <person name="Nishi S."/>
            <person name="Hori S."/>
            <person name="Arai W."/>
            <person name="Tsubouchi T."/>
            <person name="Morono Y."/>
            <person name="Uchiyama I."/>
            <person name="Ito T."/>
            <person name="Fujiyama A."/>
            <person name="Inagaki F."/>
            <person name="Takami H."/>
        </authorList>
    </citation>
    <scope>NUCLEOTIDE SEQUENCE</scope>
    <source>
        <strain evidence="2">Expedition CK06-06</strain>
    </source>
</reference>
<dbReference type="Gene3D" id="1.10.150.20">
    <property type="entry name" value="5' to 3' exonuclease, C-terminal subdomain"/>
    <property type="match status" value="1"/>
</dbReference>
<dbReference type="InterPro" id="IPR001162">
    <property type="entry name" value="UvrC_RNase_H_dom"/>
</dbReference>
<evidence type="ECO:0000259" key="1">
    <source>
        <dbReference type="PROSITE" id="PS50165"/>
    </source>
</evidence>
<dbReference type="Pfam" id="PF08459">
    <property type="entry name" value="UvrC_RNaseH_dom"/>
    <property type="match status" value="1"/>
</dbReference>
<gene>
    <name evidence="2" type="ORF">S12H4_32034</name>
</gene>
<proteinExistence type="predicted"/>